<keyword evidence="7 9" id="KW-1133">Transmembrane helix</keyword>
<dbReference type="PROSITE" id="PS00211">
    <property type="entry name" value="ABC_TRANSPORTER_1"/>
    <property type="match status" value="1"/>
</dbReference>
<dbReference type="CDD" id="cd03263">
    <property type="entry name" value="ABC_subfamily_A"/>
    <property type="match status" value="1"/>
</dbReference>
<dbReference type="PANTHER" id="PTHR19229:SF250">
    <property type="entry name" value="ABC TRANSPORTER DOMAIN-CONTAINING PROTEIN-RELATED"/>
    <property type="match status" value="1"/>
</dbReference>
<dbReference type="PANTHER" id="PTHR19229">
    <property type="entry name" value="ATP-BINDING CASSETTE TRANSPORTER SUBFAMILY A ABCA"/>
    <property type="match status" value="1"/>
</dbReference>
<evidence type="ECO:0000256" key="4">
    <source>
        <dbReference type="ARBA" id="ARBA00022737"/>
    </source>
</evidence>
<evidence type="ECO:0000256" key="5">
    <source>
        <dbReference type="ARBA" id="ARBA00022741"/>
    </source>
</evidence>
<keyword evidence="3 9" id="KW-0812">Transmembrane</keyword>
<evidence type="ECO:0000313" key="12">
    <source>
        <dbReference type="Proteomes" id="UP000594262"/>
    </source>
</evidence>
<dbReference type="Gene3D" id="3.40.50.300">
    <property type="entry name" value="P-loop containing nucleotide triphosphate hydrolases"/>
    <property type="match status" value="1"/>
</dbReference>
<dbReference type="GO" id="GO:0140359">
    <property type="term" value="F:ABC-type transporter activity"/>
    <property type="evidence" value="ECO:0007669"/>
    <property type="project" value="InterPro"/>
</dbReference>
<feature type="transmembrane region" description="Helical" evidence="9">
    <location>
        <begin position="24"/>
        <end position="45"/>
    </location>
</feature>
<keyword evidence="6" id="KW-0067">ATP-binding</keyword>
<reference evidence="11" key="1">
    <citation type="submission" date="2021-01" db="UniProtKB">
        <authorList>
            <consortium name="EnsemblMetazoa"/>
        </authorList>
    </citation>
    <scope>IDENTIFICATION</scope>
</reference>
<dbReference type="GO" id="GO:0016887">
    <property type="term" value="F:ATP hydrolysis activity"/>
    <property type="evidence" value="ECO:0007669"/>
    <property type="project" value="InterPro"/>
</dbReference>
<keyword evidence="5" id="KW-0547">Nucleotide-binding</keyword>
<dbReference type="GO" id="GO:0005524">
    <property type="term" value="F:ATP binding"/>
    <property type="evidence" value="ECO:0007669"/>
    <property type="project" value="UniProtKB-KW"/>
</dbReference>
<evidence type="ECO:0000256" key="2">
    <source>
        <dbReference type="ARBA" id="ARBA00022448"/>
    </source>
</evidence>
<protein>
    <recommendedName>
        <fullName evidence="10">ABC transporter domain-containing protein</fullName>
    </recommendedName>
</protein>
<evidence type="ECO:0000256" key="3">
    <source>
        <dbReference type="ARBA" id="ARBA00022692"/>
    </source>
</evidence>
<keyword evidence="4" id="KW-0677">Repeat</keyword>
<evidence type="ECO:0000259" key="10">
    <source>
        <dbReference type="PROSITE" id="PS50893"/>
    </source>
</evidence>
<dbReference type="InterPro" id="IPR003439">
    <property type="entry name" value="ABC_transporter-like_ATP-bd"/>
</dbReference>
<keyword evidence="2" id="KW-0813">Transport</keyword>
<dbReference type="GO" id="GO:0016020">
    <property type="term" value="C:membrane"/>
    <property type="evidence" value="ECO:0007669"/>
    <property type="project" value="UniProtKB-SubCell"/>
</dbReference>
<dbReference type="Pfam" id="PF00005">
    <property type="entry name" value="ABC_tran"/>
    <property type="match status" value="1"/>
</dbReference>
<feature type="transmembrane region" description="Helical" evidence="9">
    <location>
        <begin position="265"/>
        <end position="285"/>
    </location>
</feature>
<dbReference type="SUPFAM" id="SSF52540">
    <property type="entry name" value="P-loop containing nucleoside triphosphate hydrolases"/>
    <property type="match status" value="1"/>
</dbReference>
<sequence>MARVFKQLKLLLWKNFLLQRRRPIAATVEILLPILFVAILLTIRLTTGDPKDDQKPEKDWEPFNLTNTLPSNITKTRTAKWKIAFAPNDTRFYNIMKKELPNFLEIEAEAFPTDSDLIKTIENDLEKDISKQDYLCGVIFTTHPNDSLSQYYLRFPADSRAPYIKKGQERLGSDNIKQWFTNFVFPRTFTGLGARNAKENQGGPPFYYAEGFVTVQRAIDFAIISEKSAQNNKLPGLEFTKVQMQRFPYRKITVDPFIIAIQNSLPLLLMLSLLYSSLCIVKGIVEEKEKRLKESMKMMGLSNWLHWAAWFVKCFVFLIIPIIVVAIMLSANFGGNGRMLKKSDGTLVFVFLVLYIMSTIMFSFLVSTFFYRANIAAAAGGILWFCSYIPYFFLAQNYNTMTRGSKILASLDFQVGMAYGSYLIGQWEGEGSGVQWSNISSGVSVDDPFTFGDVLLMMVVDCLVYGVLTWYIEAVFPGEYGIPRKFYFPFQKKYWCAVQEHDYEEFTDNAGFEVDNTDMDNNPNFEKYPTGLKAGIKIQNLRKLFNTPQGVKTAVDNVSLNLYEGEITALLGHNGAGKTTTISMLTGLFPPTSGNAVVNGYDIMYNMEGIRGSLGICPQHNVLFDRLTVKEHLWFFTTLKGVDDVDQVNTEVDQMIKSLALEDKRDTQSRNLSGGMKRKLSVGNALVGNSKVVILDEPTSGMDVGARRFTWDLLQRERRGRTILLTTHFMDEADVLGDRIAIMASGKVQCYGSSLFLKKRYGVGYHMVMVKTPTCDVERVEKLIYHHIPTAELESDIGLELSFILPSEYSNKFEELFTEIESNREELGIASYGASVTTLEEVFIKVGDEHTKEDEETNKTHKDLFRQLSEKKREDESEVSTIDARQNFELANGSVSGAGVIAKNTGFKLFRQRWWAMFVKKITHSKRYKISLIAQLLMPCLFVMLSLITVRSFPKLTDEPSIEMTPKMFKSKTYAAYYSGNTGGDVQSMV</sequence>
<evidence type="ECO:0000256" key="6">
    <source>
        <dbReference type="ARBA" id="ARBA00022840"/>
    </source>
</evidence>
<dbReference type="SMART" id="SM00382">
    <property type="entry name" value="AAA"/>
    <property type="match status" value="1"/>
</dbReference>
<keyword evidence="12" id="KW-1185">Reference proteome</keyword>
<dbReference type="InterPro" id="IPR027417">
    <property type="entry name" value="P-loop_NTPase"/>
</dbReference>
<dbReference type="AlphaFoldDB" id="A0A7M5X4Z4"/>
<dbReference type="EnsemblMetazoa" id="CLYHEMT017890.1">
    <property type="protein sequence ID" value="CLYHEMP017890.1"/>
    <property type="gene ID" value="CLYHEMG017890"/>
</dbReference>
<dbReference type="GO" id="GO:0005319">
    <property type="term" value="F:lipid transporter activity"/>
    <property type="evidence" value="ECO:0007669"/>
    <property type="project" value="TreeGrafter"/>
</dbReference>
<dbReference type="InterPro" id="IPR026082">
    <property type="entry name" value="ABCA"/>
</dbReference>
<keyword evidence="8 9" id="KW-0472">Membrane</keyword>
<feature type="transmembrane region" description="Helical" evidence="9">
    <location>
        <begin position="373"/>
        <end position="393"/>
    </location>
</feature>
<dbReference type="OrthoDB" id="6512918at2759"/>
<dbReference type="PROSITE" id="PS50893">
    <property type="entry name" value="ABC_TRANSPORTER_2"/>
    <property type="match status" value="1"/>
</dbReference>
<name>A0A7M5X4Z4_9CNID</name>
<feature type="transmembrane region" description="Helical" evidence="9">
    <location>
        <begin position="930"/>
        <end position="950"/>
    </location>
</feature>
<dbReference type="FunFam" id="3.40.50.300:FF:000298">
    <property type="entry name" value="ATP-binding cassette sub-family A member 12"/>
    <property type="match status" value="1"/>
</dbReference>
<organism evidence="11 12">
    <name type="scientific">Clytia hemisphaerica</name>
    <dbReference type="NCBI Taxonomy" id="252671"/>
    <lineage>
        <taxon>Eukaryota</taxon>
        <taxon>Metazoa</taxon>
        <taxon>Cnidaria</taxon>
        <taxon>Hydrozoa</taxon>
        <taxon>Hydroidolina</taxon>
        <taxon>Leptothecata</taxon>
        <taxon>Obeliida</taxon>
        <taxon>Clytiidae</taxon>
        <taxon>Clytia</taxon>
    </lineage>
</organism>
<feature type="transmembrane region" description="Helical" evidence="9">
    <location>
        <begin position="305"/>
        <end position="327"/>
    </location>
</feature>
<evidence type="ECO:0000313" key="11">
    <source>
        <dbReference type="EnsemblMetazoa" id="CLYHEMP017890.1"/>
    </source>
</evidence>
<dbReference type="InterPro" id="IPR013525">
    <property type="entry name" value="ABC2_TM"/>
</dbReference>
<evidence type="ECO:0000256" key="8">
    <source>
        <dbReference type="ARBA" id="ARBA00023136"/>
    </source>
</evidence>
<dbReference type="InterPro" id="IPR017871">
    <property type="entry name" value="ABC_transporter-like_CS"/>
</dbReference>
<accession>A0A7M5X4Z4</accession>
<evidence type="ECO:0000256" key="7">
    <source>
        <dbReference type="ARBA" id="ARBA00022989"/>
    </source>
</evidence>
<dbReference type="InterPro" id="IPR003593">
    <property type="entry name" value="AAA+_ATPase"/>
</dbReference>
<proteinExistence type="predicted"/>
<feature type="transmembrane region" description="Helical" evidence="9">
    <location>
        <begin position="347"/>
        <end position="366"/>
    </location>
</feature>
<dbReference type="Pfam" id="PF12698">
    <property type="entry name" value="ABC2_membrane_3"/>
    <property type="match status" value="1"/>
</dbReference>
<dbReference type="Proteomes" id="UP000594262">
    <property type="component" value="Unplaced"/>
</dbReference>
<comment type="subcellular location">
    <subcellularLocation>
        <location evidence="1">Membrane</location>
        <topology evidence="1">Multi-pass membrane protein</topology>
    </subcellularLocation>
</comment>
<evidence type="ECO:0000256" key="1">
    <source>
        <dbReference type="ARBA" id="ARBA00004141"/>
    </source>
</evidence>
<feature type="transmembrane region" description="Helical" evidence="9">
    <location>
        <begin position="454"/>
        <end position="476"/>
    </location>
</feature>
<evidence type="ECO:0000256" key="9">
    <source>
        <dbReference type="SAM" id="Phobius"/>
    </source>
</evidence>
<feature type="domain" description="ABC transporter" evidence="10">
    <location>
        <begin position="536"/>
        <end position="770"/>
    </location>
</feature>